<reference evidence="2 3" key="1">
    <citation type="journal article" date="2019" name="Int. J. Syst. Evol. Microbiol.">
        <title>The Global Catalogue of Microorganisms (GCM) 10K type strain sequencing project: providing services to taxonomists for standard genome sequencing and annotation.</title>
        <authorList>
            <consortium name="The Broad Institute Genomics Platform"/>
            <consortium name="The Broad Institute Genome Sequencing Center for Infectious Disease"/>
            <person name="Wu L."/>
            <person name="Ma J."/>
        </authorList>
    </citation>
    <scope>NUCLEOTIDE SEQUENCE [LARGE SCALE GENOMIC DNA]</scope>
    <source>
        <strain evidence="2 3">JCM 13008</strain>
    </source>
</reference>
<accession>A0ABN1TJP5</accession>
<feature type="transmembrane region" description="Helical" evidence="1">
    <location>
        <begin position="12"/>
        <end position="33"/>
    </location>
</feature>
<comment type="caution">
    <text evidence="2">The sequence shown here is derived from an EMBL/GenBank/DDBJ whole genome shotgun (WGS) entry which is preliminary data.</text>
</comment>
<feature type="transmembrane region" description="Helical" evidence="1">
    <location>
        <begin position="76"/>
        <end position="93"/>
    </location>
</feature>
<keyword evidence="3" id="KW-1185">Reference proteome</keyword>
<proteinExistence type="predicted"/>
<evidence type="ECO:0000256" key="1">
    <source>
        <dbReference type="SAM" id="Phobius"/>
    </source>
</evidence>
<feature type="transmembrane region" description="Helical" evidence="1">
    <location>
        <begin position="99"/>
        <end position="117"/>
    </location>
</feature>
<evidence type="ECO:0000313" key="2">
    <source>
        <dbReference type="EMBL" id="GAA1090440.1"/>
    </source>
</evidence>
<gene>
    <name evidence="2" type="ORF">GCM10009668_01260</name>
</gene>
<dbReference type="RefSeq" id="WP_343990173.1">
    <property type="nucleotide sequence ID" value="NZ_BAAALG010000001.1"/>
</dbReference>
<organism evidence="2 3">
    <name type="scientific">Nocardioides dubius</name>
    <dbReference type="NCBI Taxonomy" id="317019"/>
    <lineage>
        <taxon>Bacteria</taxon>
        <taxon>Bacillati</taxon>
        <taxon>Actinomycetota</taxon>
        <taxon>Actinomycetes</taxon>
        <taxon>Propionibacteriales</taxon>
        <taxon>Nocardioidaceae</taxon>
        <taxon>Nocardioides</taxon>
    </lineage>
</organism>
<keyword evidence="1" id="KW-0472">Membrane</keyword>
<evidence type="ECO:0000313" key="3">
    <source>
        <dbReference type="Proteomes" id="UP001501581"/>
    </source>
</evidence>
<dbReference type="EMBL" id="BAAALG010000001">
    <property type="protein sequence ID" value="GAA1090440.1"/>
    <property type="molecule type" value="Genomic_DNA"/>
</dbReference>
<keyword evidence="1" id="KW-1133">Transmembrane helix</keyword>
<keyword evidence="1" id="KW-0812">Transmembrane</keyword>
<sequence>MNHSPAPVAPRPLLIAAALTLLEGLFFVGYGVLELVHLSTDRLSMGLTTSAFFLGYGALLGWCARGLRDGGSWARSPVVFAQLLQILVAWSFFGGETKGVAAGIFVVSVAVLIGIMLPSSLKFLADEDTRV</sequence>
<name>A0ABN1TJP5_9ACTN</name>
<feature type="transmembrane region" description="Helical" evidence="1">
    <location>
        <begin position="45"/>
        <end position="64"/>
    </location>
</feature>
<dbReference type="Proteomes" id="UP001501581">
    <property type="component" value="Unassembled WGS sequence"/>
</dbReference>
<protein>
    <submittedName>
        <fullName evidence="2">Uncharacterized protein</fullName>
    </submittedName>
</protein>